<evidence type="ECO:0000259" key="2">
    <source>
        <dbReference type="Pfam" id="PF13581"/>
    </source>
</evidence>
<dbReference type="PANTHER" id="PTHR35526:SF3">
    <property type="entry name" value="ANTI-SIGMA-F FACTOR RSBW"/>
    <property type="match status" value="1"/>
</dbReference>
<dbReference type="InterPro" id="IPR003594">
    <property type="entry name" value="HATPase_dom"/>
</dbReference>
<keyword evidence="3" id="KW-0547">Nucleotide-binding</keyword>
<dbReference type="SUPFAM" id="SSF55874">
    <property type="entry name" value="ATPase domain of HSP90 chaperone/DNA topoisomerase II/histidine kinase"/>
    <property type="match status" value="1"/>
</dbReference>
<sequence length="131" mass="14612">MNAEPSCEMHQLENEYPPEAAAVTHVRHGVQTMLTQWKVPETAAEDIVLVVEELLANVIDHARTPFRIAVDRHDSTVRIAVHDKSSAPPQVRDVDLTALRGRGLRLVAAIAQRWGYDNEATGKRVWAEISV</sequence>
<reference evidence="4" key="1">
    <citation type="journal article" date="2019" name="Int. J. Syst. Evol. Microbiol.">
        <title>The Global Catalogue of Microorganisms (GCM) 10K type strain sequencing project: providing services to taxonomists for standard genome sequencing and annotation.</title>
        <authorList>
            <consortium name="The Broad Institute Genomics Platform"/>
            <consortium name="The Broad Institute Genome Sequencing Center for Infectious Disease"/>
            <person name="Wu L."/>
            <person name="Ma J."/>
        </authorList>
    </citation>
    <scope>NUCLEOTIDE SEQUENCE [LARGE SCALE GENOMIC DNA]</scope>
    <source>
        <strain evidence="4">JCM 9458</strain>
    </source>
</reference>
<evidence type="ECO:0000313" key="4">
    <source>
        <dbReference type="Proteomes" id="UP001501676"/>
    </source>
</evidence>
<keyword evidence="1" id="KW-0808">Transferase</keyword>
<accession>A0ABP6SPS6</accession>
<dbReference type="GO" id="GO:0005524">
    <property type="term" value="F:ATP binding"/>
    <property type="evidence" value="ECO:0007669"/>
    <property type="project" value="UniProtKB-KW"/>
</dbReference>
<dbReference type="PANTHER" id="PTHR35526">
    <property type="entry name" value="ANTI-SIGMA-F FACTOR RSBW-RELATED"/>
    <property type="match status" value="1"/>
</dbReference>
<feature type="domain" description="Histidine kinase/HSP90-like ATPase" evidence="2">
    <location>
        <begin position="17"/>
        <end position="127"/>
    </location>
</feature>
<dbReference type="Pfam" id="PF13581">
    <property type="entry name" value="HATPase_c_2"/>
    <property type="match status" value="1"/>
</dbReference>
<dbReference type="Gene3D" id="3.30.565.10">
    <property type="entry name" value="Histidine kinase-like ATPase, C-terminal domain"/>
    <property type="match status" value="1"/>
</dbReference>
<dbReference type="Proteomes" id="UP001501676">
    <property type="component" value="Unassembled WGS sequence"/>
</dbReference>
<comment type="caution">
    <text evidence="3">The sequence shown here is derived from an EMBL/GenBank/DDBJ whole genome shotgun (WGS) entry which is preliminary data.</text>
</comment>
<keyword evidence="1" id="KW-0723">Serine/threonine-protein kinase</keyword>
<organism evidence="3 4">
    <name type="scientific">Cryptosporangium minutisporangium</name>
    <dbReference type="NCBI Taxonomy" id="113569"/>
    <lineage>
        <taxon>Bacteria</taxon>
        <taxon>Bacillati</taxon>
        <taxon>Actinomycetota</taxon>
        <taxon>Actinomycetes</taxon>
        <taxon>Cryptosporangiales</taxon>
        <taxon>Cryptosporangiaceae</taxon>
        <taxon>Cryptosporangium</taxon>
    </lineage>
</organism>
<name>A0ABP6SPS6_9ACTN</name>
<gene>
    <name evidence="3" type="ORF">GCM10020369_01790</name>
</gene>
<keyword evidence="1" id="KW-0418">Kinase</keyword>
<keyword evidence="3" id="KW-0067">ATP-binding</keyword>
<dbReference type="RefSeq" id="WP_345725963.1">
    <property type="nucleotide sequence ID" value="NZ_BAAAYN010000001.1"/>
</dbReference>
<evidence type="ECO:0000256" key="1">
    <source>
        <dbReference type="ARBA" id="ARBA00022527"/>
    </source>
</evidence>
<evidence type="ECO:0000313" key="3">
    <source>
        <dbReference type="EMBL" id="GAA3381926.1"/>
    </source>
</evidence>
<protein>
    <submittedName>
        <fullName evidence="3">ATP-binding protein</fullName>
    </submittedName>
</protein>
<dbReference type="InterPro" id="IPR050267">
    <property type="entry name" value="Anti-sigma-factor_SerPK"/>
</dbReference>
<keyword evidence="4" id="KW-1185">Reference proteome</keyword>
<dbReference type="CDD" id="cd16936">
    <property type="entry name" value="HATPase_RsbW-like"/>
    <property type="match status" value="1"/>
</dbReference>
<dbReference type="EMBL" id="BAAAYN010000001">
    <property type="protein sequence ID" value="GAA3381926.1"/>
    <property type="molecule type" value="Genomic_DNA"/>
</dbReference>
<dbReference type="InterPro" id="IPR036890">
    <property type="entry name" value="HATPase_C_sf"/>
</dbReference>
<proteinExistence type="predicted"/>